<evidence type="ECO:0000256" key="7">
    <source>
        <dbReference type="ARBA" id="ARBA00022989"/>
    </source>
</evidence>
<reference evidence="13" key="1">
    <citation type="submission" date="2020-04" db="EMBL/GenBank/DDBJ databases">
        <authorList>
            <person name="Alioto T."/>
            <person name="Alioto T."/>
            <person name="Gomez Garrido J."/>
        </authorList>
    </citation>
    <scope>NUCLEOTIDE SEQUENCE</scope>
    <source>
        <strain evidence="13">A484AB</strain>
    </source>
</reference>
<evidence type="ECO:0000256" key="1">
    <source>
        <dbReference type="ARBA" id="ARBA00004141"/>
    </source>
</evidence>
<dbReference type="SUPFAM" id="SSF81296">
    <property type="entry name" value="E set domains"/>
    <property type="match status" value="1"/>
</dbReference>
<dbReference type="GO" id="GO:0005886">
    <property type="term" value="C:plasma membrane"/>
    <property type="evidence" value="ECO:0007669"/>
    <property type="project" value="TreeGrafter"/>
</dbReference>
<dbReference type="InterPro" id="IPR014756">
    <property type="entry name" value="Ig_E-set"/>
</dbReference>
<dbReference type="InterPro" id="IPR041647">
    <property type="entry name" value="IRK_C"/>
</dbReference>
<comment type="similarity">
    <text evidence="11">Belongs to the inward rectifier-type potassium channel (TC 1.A.2.1) family.</text>
</comment>
<evidence type="ECO:0000256" key="5">
    <source>
        <dbReference type="ARBA" id="ARBA00022882"/>
    </source>
</evidence>
<dbReference type="InterPro" id="IPR013518">
    <property type="entry name" value="K_chnl_inward-rec_Kir_cyto"/>
</dbReference>
<evidence type="ECO:0000256" key="6">
    <source>
        <dbReference type="ARBA" id="ARBA00022958"/>
    </source>
</evidence>
<evidence type="ECO:0000313" key="13">
    <source>
        <dbReference type="EMBL" id="CAB3990150.1"/>
    </source>
</evidence>
<evidence type="ECO:0000256" key="10">
    <source>
        <dbReference type="ARBA" id="ARBA00023303"/>
    </source>
</evidence>
<evidence type="ECO:0000256" key="4">
    <source>
        <dbReference type="ARBA" id="ARBA00022692"/>
    </source>
</evidence>
<evidence type="ECO:0000256" key="8">
    <source>
        <dbReference type="ARBA" id="ARBA00023065"/>
    </source>
</evidence>
<keyword evidence="14" id="KW-1185">Reference proteome</keyword>
<evidence type="ECO:0000256" key="3">
    <source>
        <dbReference type="ARBA" id="ARBA00022538"/>
    </source>
</evidence>
<evidence type="ECO:0000313" key="14">
    <source>
        <dbReference type="Proteomes" id="UP001152795"/>
    </source>
</evidence>
<organism evidence="13 14">
    <name type="scientific">Paramuricea clavata</name>
    <name type="common">Red gorgonian</name>
    <name type="synonym">Violescent sea-whip</name>
    <dbReference type="NCBI Taxonomy" id="317549"/>
    <lineage>
        <taxon>Eukaryota</taxon>
        <taxon>Metazoa</taxon>
        <taxon>Cnidaria</taxon>
        <taxon>Anthozoa</taxon>
        <taxon>Octocorallia</taxon>
        <taxon>Malacalcyonacea</taxon>
        <taxon>Plexauridae</taxon>
        <taxon>Paramuricea</taxon>
    </lineage>
</organism>
<keyword evidence="4 11" id="KW-0812">Transmembrane</keyword>
<dbReference type="GO" id="GO:0005242">
    <property type="term" value="F:inward rectifier potassium channel activity"/>
    <property type="evidence" value="ECO:0007669"/>
    <property type="project" value="InterPro"/>
</dbReference>
<protein>
    <submittedName>
        <fullName evidence="13">ATP-sensitive inward rectifier potassium channel 12-like</fullName>
    </submittedName>
</protein>
<sequence>MAGKVKTMDEKHVALIMIDYWQGIGSMATTSNGTQADKDQEISEDNEENLMKANDDNGVIKGSELNEVSQRSKSTISITLNNIKEHVMSTKPKKRRLLGKRGALKVKAYNTDKGGLYFSDLFTTLVDADWKWIIVFFASSFVASWLMFALLWFAVAKSRDPYECLDNVDSFPSALLLSIETQTTIGVGDIRDSRILDAEIRVQLFRTRCTAEGQDIPFYQQDLKCGIDWSDKGSGNNSLFLILPLTIVHVIDEDSPFYEMGPEDFNTSADFEVVAILSGTIESTSMLVEARTSYLGDEIFWGRDFAQVLHEKCWDPHQGKYLVDFSLFHATIPVQLPQVPAKEFYKKNQEDDEVHRIIKTARTASRRIISRNAQQEGLVKRYTELWKRKFTAIPED</sequence>
<keyword evidence="10 11" id="KW-0407">Ion channel</keyword>
<dbReference type="PRINTS" id="PR01320">
    <property type="entry name" value="KIRCHANNEL"/>
</dbReference>
<name>A0A6S7H0I0_PARCT</name>
<keyword evidence="7" id="KW-1133">Transmembrane helix</keyword>
<keyword evidence="2 11" id="KW-0813">Transport</keyword>
<keyword evidence="3 11" id="KW-0633">Potassium transport</keyword>
<dbReference type="GO" id="GO:0034702">
    <property type="term" value="C:monoatomic ion channel complex"/>
    <property type="evidence" value="ECO:0007669"/>
    <property type="project" value="UniProtKB-KW"/>
</dbReference>
<dbReference type="GO" id="GO:0034765">
    <property type="term" value="P:regulation of monoatomic ion transmembrane transport"/>
    <property type="evidence" value="ECO:0007669"/>
    <property type="project" value="TreeGrafter"/>
</dbReference>
<accession>A0A6S7H0I0</accession>
<keyword evidence="8 11" id="KW-0406">Ion transport</keyword>
<dbReference type="AlphaFoldDB" id="A0A6S7H0I0"/>
<dbReference type="PANTHER" id="PTHR11767">
    <property type="entry name" value="INWARD RECTIFIER POTASSIUM CHANNEL"/>
    <property type="match status" value="1"/>
</dbReference>
<dbReference type="Proteomes" id="UP001152795">
    <property type="component" value="Unassembled WGS sequence"/>
</dbReference>
<comment type="subcellular location">
    <subcellularLocation>
        <location evidence="1 11">Membrane</location>
        <topology evidence="1 11">Multi-pass membrane protein</topology>
    </subcellularLocation>
</comment>
<dbReference type="OrthoDB" id="273257at2759"/>
<dbReference type="Gene3D" id="2.60.40.1400">
    <property type="entry name" value="G protein-activated inward rectifier potassium channel 1"/>
    <property type="match status" value="1"/>
</dbReference>
<evidence type="ECO:0000256" key="11">
    <source>
        <dbReference type="RuleBase" id="RU003822"/>
    </source>
</evidence>
<keyword evidence="6 11" id="KW-0630">Potassium</keyword>
<evidence type="ECO:0000256" key="9">
    <source>
        <dbReference type="ARBA" id="ARBA00023136"/>
    </source>
</evidence>
<dbReference type="InterPro" id="IPR016449">
    <property type="entry name" value="K_chnl_inward-rec_Kir"/>
</dbReference>
<dbReference type="EMBL" id="CACRXK020001610">
    <property type="protein sequence ID" value="CAB3990150.1"/>
    <property type="molecule type" value="Genomic_DNA"/>
</dbReference>
<dbReference type="Pfam" id="PF17655">
    <property type="entry name" value="IRK_C"/>
    <property type="match status" value="1"/>
</dbReference>
<proteinExistence type="inferred from homology"/>
<dbReference type="SUPFAM" id="SSF81324">
    <property type="entry name" value="Voltage-gated potassium channels"/>
    <property type="match status" value="1"/>
</dbReference>
<evidence type="ECO:0000256" key="2">
    <source>
        <dbReference type="ARBA" id="ARBA00022448"/>
    </source>
</evidence>
<keyword evidence="5 11" id="KW-0851">Voltage-gated channel</keyword>
<feature type="domain" description="Inward rectifier potassium channel C-terminal" evidence="12">
    <location>
        <begin position="185"/>
        <end position="348"/>
    </location>
</feature>
<dbReference type="PANTHER" id="PTHR11767:SF102">
    <property type="entry name" value="INWARDLY RECTIFYING POTASSIUM CHANNEL 1, ISOFORM F"/>
    <property type="match status" value="1"/>
</dbReference>
<evidence type="ECO:0000259" key="12">
    <source>
        <dbReference type="Pfam" id="PF17655"/>
    </source>
</evidence>
<dbReference type="GO" id="GO:1990573">
    <property type="term" value="P:potassium ion import across plasma membrane"/>
    <property type="evidence" value="ECO:0007669"/>
    <property type="project" value="TreeGrafter"/>
</dbReference>
<gene>
    <name evidence="13" type="ORF">PACLA_8A076622</name>
</gene>
<comment type="caution">
    <text evidence="13">The sequence shown here is derived from an EMBL/GenBank/DDBJ whole genome shotgun (WGS) entry which is preliminary data.</text>
</comment>
<keyword evidence="9" id="KW-0472">Membrane</keyword>